<dbReference type="GO" id="GO:0005886">
    <property type="term" value="C:plasma membrane"/>
    <property type="evidence" value="ECO:0007669"/>
    <property type="project" value="UniProtKB-SubCell"/>
</dbReference>
<dbReference type="InterPro" id="IPR052157">
    <property type="entry name" value="BCAA_transport_permease"/>
</dbReference>
<dbReference type="PANTHER" id="PTHR11795">
    <property type="entry name" value="BRANCHED-CHAIN AMINO ACID TRANSPORT SYSTEM PERMEASE PROTEIN LIVH"/>
    <property type="match status" value="1"/>
</dbReference>
<proteinExistence type="inferred from homology"/>
<evidence type="ECO:0000256" key="8">
    <source>
        <dbReference type="ARBA" id="ARBA00037998"/>
    </source>
</evidence>
<feature type="transmembrane region" description="Helical" evidence="9">
    <location>
        <begin position="71"/>
        <end position="90"/>
    </location>
</feature>
<organism evidence="10">
    <name type="scientific">marine sediment metagenome</name>
    <dbReference type="NCBI Taxonomy" id="412755"/>
    <lineage>
        <taxon>unclassified sequences</taxon>
        <taxon>metagenomes</taxon>
        <taxon>ecological metagenomes</taxon>
    </lineage>
</organism>
<dbReference type="EMBL" id="BART01001036">
    <property type="protein sequence ID" value="GAG60954.1"/>
    <property type="molecule type" value="Genomic_DNA"/>
</dbReference>
<feature type="non-terminal residue" evidence="10">
    <location>
        <position position="1"/>
    </location>
</feature>
<keyword evidence="2" id="KW-0813">Transport</keyword>
<evidence type="ECO:0000256" key="4">
    <source>
        <dbReference type="ARBA" id="ARBA00022692"/>
    </source>
</evidence>
<feature type="transmembrane region" description="Helical" evidence="9">
    <location>
        <begin position="16"/>
        <end position="38"/>
    </location>
</feature>
<evidence type="ECO:0000256" key="3">
    <source>
        <dbReference type="ARBA" id="ARBA00022475"/>
    </source>
</evidence>
<dbReference type="GO" id="GO:0022857">
    <property type="term" value="F:transmembrane transporter activity"/>
    <property type="evidence" value="ECO:0007669"/>
    <property type="project" value="InterPro"/>
</dbReference>
<protein>
    <recommendedName>
        <fullName evidence="11">Branched-chain amino acid ABC transporter permease</fullName>
    </recommendedName>
</protein>
<evidence type="ECO:0000256" key="5">
    <source>
        <dbReference type="ARBA" id="ARBA00022970"/>
    </source>
</evidence>
<evidence type="ECO:0000313" key="10">
    <source>
        <dbReference type="EMBL" id="GAG60954.1"/>
    </source>
</evidence>
<dbReference type="InterPro" id="IPR001851">
    <property type="entry name" value="ABC_transp_permease"/>
</dbReference>
<sequence>IGLGCVAIAGTLLSTFYYVFPLMGITFGTIAFASVTLGGFGSVHGAVFGGLVIGIIEQLGAAFIAPALKLAVVYFVFIMILIFKPMGFFGKY</sequence>
<dbReference type="AlphaFoldDB" id="X0YW24"/>
<dbReference type="Pfam" id="PF02653">
    <property type="entry name" value="BPD_transp_2"/>
    <property type="match status" value="1"/>
</dbReference>
<name>X0YW24_9ZZZZ</name>
<evidence type="ECO:0000256" key="2">
    <source>
        <dbReference type="ARBA" id="ARBA00022448"/>
    </source>
</evidence>
<reference evidence="10" key="1">
    <citation type="journal article" date="2014" name="Front. Microbiol.">
        <title>High frequency of phylogenetically diverse reductive dehalogenase-homologous genes in deep subseafloor sedimentary metagenomes.</title>
        <authorList>
            <person name="Kawai M."/>
            <person name="Futagami T."/>
            <person name="Toyoda A."/>
            <person name="Takaki Y."/>
            <person name="Nishi S."/>
            <person name="Hori S."/>
            <person name="Arai W."/>
            <person name="Tsubouchi T."/>
            <person name="Morono Y."/>
            <person name="Uchiyama I."/>
            <person name="Ito T."/>
            <person name="Fujiyama A."/>
            <person name="Inagaki F."/>
            <person name="Takami H."/>
        </authorList>
    </citation>
    <scope>NUCLEOTIDE SEQUENCE</scope>
    <source>
        <strain evidence="10">Expedition CK06-06</strain>
    </source>
</reference>
<keyword evidence="3" id="KW-1003">Cell membrane</keyword>
<keyword evidence="6 9" id="KW-1133">Transmembrane helix</keyword>
<comment type="caution">
    <text evidence="10">The sequence shown here is derived from an EMBL/GenBank/DDBJ whole genome shotgun (WGS) entry which is preliminary data.</text>
</comment>
<accession>X0YW24</accession>
<comment type="subcellular location">
    <subcellularLocation>
        <location evidence="1">Cell membrane</location>
        <topology evidence="1">Multi-pass membrane protein</topology>
    </subcellularLocation>
</comment>
<evidence type="ECO:0000256" key="6">
    <source>
        <dbReference type="ARBA" id="ARBA00022989"/>
    </source>
</evidence>
<gene>
    <name evidence="10" type="ORF">S01H4_04015</name>
</gene>
<keyword evidence="7 9" id="KW-0472">Membrane</keyword>
<evidence type="ECO:0008006" key="11">
    <source>
        <dbReference type="Google" id="ProtNLM"/>
    </source>
</evidence>
<comment type="similarity">
    <text evidence="8">Belongs to the binding-protein-dependent transport system permease family. LivHM subfamily.</text>
</comment>
<dbReference type="PANTHER" id="PTHR11795:SF445">
    <property type="entry name" value="AMINO ACID ABC TRANSPORTER PERMEASE PROTEIN"/>
    <property type="match status" value="1"/>
</dbReference>
<evidence type="ECO:0000256" key="9">
    <source>
        <dbReference type="SAM" id="Phobius"/>
    </source>
</evidence>
<keyword evidence="5" id="KW-0029">Amino-acid transport</keyword>
<evidence type="ECO:0000256" key="7">
    <source>
        <dbReference type="ARBA" id="ARBA00023136"/>
    </source>
</evidence>
<keyword evidence="4 9" id="KW-0812">Transmembrane</keyword>
<evidence type="ECO:0000256" key="1">
    <source>
        <dbReference type="ARBA" id="ARBA00004651"/>
    </source>
</evidence>
<dbReference type="GO" id="GO:0006865">
    <property type="term" value="P:amino acid transport"/>
    <property type="evidence" value="ECO:0007669"/>
    <property type="project" value="UniProtKB-KW"/>
</dbReference>